<name>A0A2P2LRI1_RHIMU</name>
<organism evidence="2">
    <name type="scientific">Rhizophora mucronata</name>
    <name type="common">Asiatic mangrove</name>
    <dbReference type="NCBI Taxonomy" id="61149"/>
    <lineage>
        <taxon>Eukaryota</taxon>
        <taxon>Viridiplantae</taxon>
        <taxon>Streptophyta</taxon>
        <taxon>Embryophyta</taxon>
        <taxon>Tracheophyta</taxon>
        <taxon>Spermatophyta</taxon>
        <taxon>Magnoliopsida</taxon>
        <taxon>eudicotyledons</taxon>
        <taxon>Gunneridae</taxon>
        <taxon>Pentapetalae</taxon>
        <taxon>rosids</taxon>
        <taxon>fabids</taxon>
        <taxon>Malpighiales</taxon>
        <taxon>Rhizophoraceae</taxon>
        <taxon>Rhizophora</taxon>
    </lineage>
</organism>
<evidence type="ECO:0000313" key="1">
    <source>
        <dbReference type="EMBL" id="MBX20563.1"/>
    </source>
</evidence>
<dbReference type="AlphaFoldDB" id="A0A2P2LRI1"/>
<proteinExistence type="predicted"/>
<evidence type="ECO:0000313" key="2">
    <source>
        <dbReference type="EMBL" id="MBX20564.1"/>
    </source>
</evidence>
<accession>A0A2P2LRI1</accession>
<sequence>MLLKLVEKGIHQMIPNVPSLLVHNWFSLSSGITKLEPLNNRLSKTLMRKVQLIGSAKYASIGLQHPSTSRDQRLIDICNWKKVWGANIHDYIRHSTNSIVFRAFTQT</sequence>
<protein>
    <submittedName>
        <fullName evidence="2">Bet1-like SNARE 1-1 family protein</fullName>
    </submittedName>
    <submittedName>
        <fullName evidence="1">Protein transporter</fullName>
    </submittedName>
</protein>
<dbReference type="EMBL" id="GGEC01040080">
    <property type="protein sequence ID" value="MBX20564.1"/>
    <property type="molecule type" value="Transcribed_RNA"/>
</dbReference>
<reference evidence="2" key="1">
    <citation type="submission" date="2018-02" db="EMBL/GenBank/DDBJ databases">
        <title>Rhizophora mucronata_Transcriptome.</title>
        <authorList>
            <person name="Meera S.P."/>
            <person name="Sreeshan A."/>
            <person name="Augustine A."/>
        </authorList>
    </citation>
    <scope>NUCLEOTIDE SEQUENCE</scope>
    <source>
        <tissue evidence="2">Leaf</tissue>
    </source>
</reference>
<dbReference type="EMBL" id="GGEC01040079">
    <property type="protein sequence ID" value="MBX20563.1"/>
    <property type="molecule type" value="Transcribed_RNA"/>
</dbReference>